<reference evidence="4" key="1">
    <citation type="submission" date="2017-07" db="EMBL/GenBank/DDBJ databases">
        <title>Novel pathways for hydrocarbon cycling and metabolic interdependencies in hydrothermal sediment communities.</title>
        <authorList>
            <person name="Dombrowski N."/>
            <person name="Seitz K."/>
            <person name="Teske A."/>
            <person name="Baker B."/>
        </authorList>
    </citation>
    <scope>NUCLEOTIDE SEQUENCE [LARGE SCALE GENOMIC DNA]</scope>
</reference>
<dbReference type="EMBL" id="NMUJ01000004">
    <property type="protein sequence ID" value="OYV03485.1"/>
    <property type="molecule type" value="Genomic_DNA"/>
</dbReference>
<accession>A0A257LUY7</accession>
<evidence type="ECO:0000313" key="3">
    <source>
        <dbReference type="EMBL" id="OYV03485.1"/>
    </source>
</evidence>
<name>A0A257LUY7_UNCW3</name>
<gene>
    <name evidence="3" type="ORF">CGW93_00655</name>
</gene>
<feature type="transmembrane region" description="Helical" evidence="2">
    <location>
        <begin position="25"/>
        <end position="46"/>
    </location>
</feature>
<feature type="coiled-coil region" evidence="1">
    <location>
        <begin position="58"/>
        <end position="88"/>
    </location>
</feature>
<keyword evidence="2" id="KW-0812">Transmembrane</keyword>
<proteinExistence type="predicted"/>
<evidence type="ECO:0000313" key="4">
    <source>
        <dbReference type="Proteomes" id="UP000216312"/>
    </source>
</evidence>
<evidence type="ECO:0000256" key="2">
    <source>
        <dbReference type="SAM" id="Phobius"/>
    </source>
</evidence>
<comment type="caution">
    <text evidence="3">The sequence shown here is derived from an EMBL/GenBank/DDBJ whole genome shotgun (WGS) entry which is preliminary data.</text>
</comment>
<dbReference type="AlphaFoldDB" id="A0A257LUY7"/>
<evidence type="ECO:0000256" key="1">
    <source>
        <dbReference type="SAM" id="Coils"/>
    </source>
</evidence>
<keyword evidence="2" id="KW-0472">Membrane</keyword>
<sequence>MRWISIFVVSEDTNQQIKRYKIPFIFWYLLPIIFVIVLFLQGFILARLRTGMSYLHGYTELKRKNAELRQKLNDYEQLITLLEQQNRKVQQFAQLMGVGTDAFVATDVNSTKDKTQPLTNAMGGGEAIIGNIPRVVPCRGKVSLVPGNMGVEIVTRAGEPLFAIMDGILGHELDKLEITNEKGFRAIYQGKFRLLIQDGRRVYQGQLLGFVKEDSPVDIMLFYKGEPLDPLIYFLGRAF</sequence>
<dbReference type="Proteomes" id="UP000216312">
    <property type="component" value="Unassembled WGS sequence"/>
</dbReference>
<protein>
    <submittedName>
        <fullName evidence="3">Uncharacterized protein</fullName>
    </submittedName>
</protein>
<keyword evidence="2" id="KW-1133">Transmembrane helix</keyword>
<organism evidence="3 4">
    <name type="scientific">candidate division WOR-3 bacterium 4484_18</name>
    <dbReference type="NCBI Taxonomy" id="2020626"/>
    <lineage>
        <taxon>Bacteria</taxon>
        <taxon>Bacteria division WOR-3</taxon>
    </lineage>
</organism>
<keyword evidence="1" id="KW-0175">Coiled coil</keyword>